<reference evidence="3 4" key="1">
    <citation type="submission" date="2019-05" db="EMBL/GenBank/DDBJ databases">
        <title>Arcobacter sp. nov., isolated from sea sediment.</title>
        <authorList>
            <person name="Kim W."/>
        </authorList>
    </citation>
    <scope>NUCLEOTIDE SEQUENCE [LARGE SCALE GENOMIC DNA]</scope>
    <source>
        <strain evidence="3 4">CAU 1517</strain>
    </source>
</reference>
<dbReference type="InterPro" id="IPR017482">
    <property type="entry name" value="Lambda-type_endonuclease"/>
</dbReference>
<proteinExistence type="predicted"/>
<evidence type="ECO:0000313" key="4">
    <source>
        <dbReference type="Proteomes" id="UP000308901"/>
    </source>
</evidence>
<dbReference type="Proteomes" id="UP000308901">
    <property type="component" value="Unassembled WGS sequence"/>
</dbReference>
<dbReference type="OrthoDB" id="5359950at2"/>
<organism evidence="3 4">
    <name type="scientific">Arcobacter arenosus</name>
    <dbReference type="NCBI Taxonomy" id="2576037"/>
    <lineage>
        <taxon>Bacteria</taxon>
        <taxon>Pseudomonadati</taxon>
        <taxon>Campylobacterota</taxon>
        <taxon>Epsilonproteobacteria</taxon>
        <taxon>Campylobacterales</taxon>
        <taxon>Arcobacteraceae</taxon>
        <taxon>Arcobacter</taxon>
    </lineage>
</organism>
<evidence type="ECO:0000313" key="3">
    <source>
        <dbReference type="EMBL" id="TLP41067.1"/>
    </source>
</evidence>
<gene>
    <name evidence="3" type="ORF">FDK22_03335</name>
</gene>
<comment type="caution">
    <text evidence="3">The sequence shown here is derived from an EMBL/GenBank/DDBJ whole genome shotgun (WGS) entry which is preliminary data.</text>
</comment>
<dbReference type="InterPro" id="IPR011604">
    <property type="entry name" value="PDDEXK-like_dom_sf"/>
</dbReference>
<dbReference type="InterPro" id="IPR019080">
    <property type="entry name" value="YqaJ_viral_recombinase"/>
</dbReference>
<accession>A0A5R8Y4L2</accession>
<evidence type="ECO:0000259" key="2">
    <source>
        <dbReference type="Pfam" id="PF09588"/>
    </source>
</evidence>
<sequence>MSCNILNLKQGSELWHKTRLEHYKTASRTPIVCGVSPFQSKEQLAMQLRGEYEPFYSKAMQMGNEFEDDVRTLAEMKFNDTFKPLVGIKDDYLASLDGINFSRDTIIEIKVSEKTFNDLKDGIIPDVYYFQIQHQMMVFDEVDQAYLVAYNPKTCETAYSKPILPDMEAILFIKESWKRFDEEKDTLKVEEFDMSENDEFLMAVDNYKLHMKELEEAKEKAEDAKKALLEFYQGGKTFGGGVTISYTKPSKSVNYSQLYKDNKALLKDVDLSKYEGERKGSFRVSVK</sequence>
<dbReference type="RefSeq" id="WP_138151469.1">
    <property type="nucleotide sequence ID" value="NZ_VANU01000001.1"/>
</dbReference>
<feature type="coiled-coil region" evidence="1">
    <location>
        <begin position="197"/>
        <end position="234"/>
    </location>
</feature>
<name>A0A5R8Y4L2_9BACT</name>
<dbReference type="InterPro" id="IPR011335">
    <property type="entry name" value="Restrct_endonuc-II-like"/>
</dbReference>
<dbReference type="EMBL" id="VANU01000001">
    <property type="protein sequence ID" value="TLP41067.1"/>
    <property type="molecule type" value="Genomic_DNA"/>
</dbReference>
<dbReference type="Pfam" id="PF09588">
    <property type="entry name" value="YqaJ"/>
    <property type="match status" value="1"/>
</dbReference>
<protein>
    <recommendedName>
        <fullName evidence="2">YqaJ viral recombinase domain-containing protein</fullName>
    </recommendedName>
</protein>
<dbReference type="NCBIfam" id="TIGR03033">
    <property type="entry name" value="phage_rel_nuc"/>
    <property type="match status" value="1"/>
</dbReference>
<feature type="domain" description="YqaJ viral recombinase" evidence="2">
    <location>
        <begin position="15"/>
        <end position="138"/>
    </location>
</feature>
<dbReference type="AlphaFoldDB" id="A0A5R8Y4L2"/>
<keyword evidence="4" id="KW-1185">Reference proteome</keyword>
<dbReference type="Gene3D" id="3.90.320.10">
    <property type="match status" value="1"/>
</dbReference>
<dbReference type="SUPFAM" id="SSF52980">
    <property type="entry name" value="Restriction endonuclease-like"/>
    <property type="match status" value="1"/>
</dbReference>
<keyword evidence="1" id="KW-0175">Coiled coil</keyword>
<evidence type="ECO:0000256" key="1">
    <source>
        <dbReference type="SAM" id="Coils"/>
    </source>
</evidence>